<dbReference type="Gene3D" id="3.40.50.720">
    <property type="entry name" value="NAD(P)-binding Rossmann-like Domain"/>
    <property type="match status" value="1"/>
</dbReference>
<proteinExistence type="predicted"/>
<protein>
    <submittedName>
        <fullName evidence="1">DUF1116 domain-containing protein</fullName>
    </submittedName>
</protein>
<reference evidence="1 2" key="1">
    <citation type="submission" date="2019-01" db="EMBL/GenBank/DDBJ databases">
        <title>Nocardioides guangzhouensis sp. nov., an actinobacterium isolated from soil.</title>
        <authorList>
            <person name="Fu Y."/>
            <person name="Cai Y."/>
            <person name="Lin Z."/>
            <person name="Chen P."/>
        </authorList>
    </citation>
    <scope>NUCLEOTIDE SEQUENCE [LARGE SCALE GENOMIC DNA]</scope>
    <source>
        <strain evidence="1 2">130</strain>
    </source>
</reference>
<dbReference type="Proteomes" id="UP000295198">
    <property type="component" value="Unassembled WGS sequence"/>
</dbReference>
<evidence type="ECO:0000313" key="1">
    <source>
        <dbReference type="EMBL" id="RYP84475.1"/>
    </source>
</evidence>
<keyword evidence="2" id="KW-1185">Reference proteome</keyword>
<evidence type="ECO:0000313" key="2">
    <source>
        <dbReference type="Proteomes" id="UP000295198"/>
    </source>
</evidence>
<dbReference type="Gene3D" id="1.10.10.660">
    <property type="entry name" value="conserved protein of unknown function from Enterococcus faecalis V583"/>
    <property type="match status" value="1"/>
</dbReference>
<dbReference type="Pfam" id="PF06545">
    <property type="entry name" value="AllG"/>
    <property type="match status" value="1"/>
</dbReference>
<comment type="caution">
    <text evidence="1">The sequence shown here is derived from an EMBL/GenBank/DDBJ whole genome shotgun (WGS) entry which is preliminary data.</text>
</comment>
<dbReference type="RefSeq" id="WP_134718980.1">
    <property type="nucleotide sequence ID" value="NZ_SDKM01000023.1"/>
</dbReference>
<dbReference type="EMBL" id="SDKM01000023">
    <property type="protein sequence ID" value="RYP84475.1"/>
    <property type="molecule type" value="Genomic_DNA"/>
</dbReference>
<dbReference type="InterPro" id="IPR009499">
    <property type="entry name" value="AllG-like"/>
</dbReference>
<organism evidence="1 2">
    <name type="scientific">Nocardioides guangzhouensis</name>
    <dbReference type="NCBI Taxonomy" id="2497878"/>
    <lineage>
        <taxon>Bacteria</taxon>
        <taxon>Bacillati</taxon>
        <taxon>Actinomycetota</taxon>
        <taxon>Actinomycetes</taxon>
        <taxon>Propionibacteriales</taxon>
        <taxon>Nocardioidaceae</taxon>
        <taxon>Nocardioides</taxon>
    </lineage>
</organism>
<name>A0A4Q4ZAD9_9ACTN</name>
<gene>
    <name evidence="1" type="ORF">EKO23_15765</name>
</gene>
<dbReference type="Gene3D" id="3.90.1700.10">
    <property type="entry name" value="v583 domain like"/>
    <property type="match status" value="1"/>
</dbReference>
<dbReference type="OrthoDB" id="6193532at2"/>
<accession>A0A4Q4ZAD9</accession>
<dbReference type="Gene3D" id="3.90.1710.10">
    <property type="entry name" value="Enterococcus faecalis V583 domain"/>
    <property type="match status" value="1"/>
</dbReference>
<dbReference type="AlphaFoldDB" id="A0A4Q4ZAD9"/>
<dbReference type="InterPro" id="IPR024033">
    <property type="entry name" value="OXTCase_su_AllG_h-dom"/>
</dbReference>
<sequence length="474" mass="49929">MADSSRSIALPDEVAVVNIGLSIFADAVRDQAASVEHVDWRIPADGQLDLVGDLEQLFGPRASDIDRANAEAVRRLDQSVPLLVDVAPAETLVPGLSGRMLLHCGPAIEWTDVCDPLRRSMRAATVAEGWAESIEGADRILADGTVRLRPAYRHDTVMPMASAIGPSTPVFAVDNRDGGTRAFAPINQGPGETAWFGRETPAAIDRLEFLRDVAGPMLREVLHSSGPIDIFALAAQGVQIGDDVHMRTQGTSSLLVRNLLPQIAKLPDFGRLDLAQYLSGNHLFFLNLAMAAAKSAAMWAEQVEGSSIVTMMCRNGTSYGIRLAGSSEVFLGEAPPVAEAMYYPDYGPETSARDIGDSAILELVGLGGAAAAGSPAVAGFLPEGMADAVAMTEQMGSICVAESTRFKLPTRNYRGTPVGVDVRRVVEMDATPKVTTGILHASSGVGQIGAGVATAPIECFRAALRALAAGESRG</sequence>